<dbReference type="InterPro" id="IPR008258">
    <property type="entry name" value="Transglycosylase_SLT_dom_1"/>
</dbReference>
<comment type="similarity">
    <text evidence="1">Belongs to the transglycosylase Slt family.</text>
</comment>
<dbReference type="PANTHER" id="PTHR37423">
    <property type="entry name" value="SOLUBLE LYTIC MUREIN TRANSGLYCOSYLASE-RELATED"/>
    <property type="match status" value="1"/>
</dbReference>
<gene>
    <name evidence="4" type="ORF">SAMN06275492_1095</name>
</gene>
<dbReference type="Pfam" id="PF13432">
    <property type="entry name" value="TPR_16"/>
    <property type="match status" value="1"/>
</dbReference>
<keyword evidence="5" id="KW-1185">Reference proteome</keyword>
<name>A0A1X7J6B0_9BACT</name>
<dbReference type="Gene3D" id="1.10.530.10">
    <property type="match status" value="1"/>
</dbReference>
<feature type="chain" id="PRO_5012824043" evidence="2">
    <location>
        <begin position="22"/>
        <end position="646"/>
    </location>
</feature>
<dbReference type="STRING" id="561720.SAMN06275492_1095"/>
<dbReference type="Gene3D" id="1.25.40.10">
    <property type="entry name" value="Tetratricopeptide repeat domain"/>
    <property type="match status" value="2"/>
</dbReference>
<keyword evidence="2" id="KW-0732">Signal</keyword>
<evidence type="ECO:0000313" key="5">
    <source>
        <dbReference type="Proteomes" id="UP000193355"/>
    </source>
</evidence>
<evidence type="ECO:0000313" key="4">
    <source>
        <dbReference type="EMBL" id="SMG23166.1"/>
    </source>
</evidence>
<dbReference type="EMBL" id="FXBB01000009">
    <property type="protein sequence ID" value="SMG23166.1"/>
    <property type="molecule type" value="Genomic_DNA"/>
</dbReference>
<protein>
    <submittedName>
        <fullName evidence="4">Soluble lytic murein transglycosylase</fullName>
    </submittedName>
</protein>
<evidence type="ECO:0000259" key="3">
    <source>
        <dbReference type="Pfam" id="PF01464"/>
    </source>
</evidence>
<dbReference type="RefSeq" id="WP_085544230.1">
    <property type="nucleotide sequence ID" value="NZ_FXBB01000009.1"/>
</dbReference>
<evidence type="ECO:0000256" key="1">
    <source>
        <dbReference type="ARBA" id="ARBA00007734"/>
    </source>
</evidence>
<sequence>MRKFIATMAFLVAFLANSSIGAAYSSEVDRLFWERNWSDLTALLSEDLSPRERSVVANGLWTQGRWEDALDVMDTLREIYPAEVAPYGEMLYVLGLERTGRTREAYDSALALYLSSPPKDLTYYVCFALSRLTGNDEERRKWMRRMVDATDDGTLKAQTLEKLMDFPDPSLSDASAVLKVRALNGKALDLFKKAPPSRERSYRLGYAAYLIGRDEEAVKYLSQVPLSGYFAQSALYYRSMSLYRLKRYKEALPLLSRLIFMEGSDFIVRGTRRISLIGERGHREEALKILYRASRELTGDGALTASASYASLLKGEAKVKEEDRILRDHPGSRPALDILWRRAWGRWDAGDYAGALGFFRKASVARPEHLYWAGKCLERLGESAKAAETFKALVKNHPLSVYAFMAAPDHSLGFDPQGQGLRRVETELERWGFVVHSKMKRAGSSDPLERYNGAWLARWMGQEDEAYRAARPLASMTVGGKGFPEDLARFLHPRPFRPDVESIAERFSMEPEIVWSIMKQESAFNPSAVSWVGASGLMQLMPGTAKWEAETVKMGKYDVFSVRDNIILGTAHISRLMKTYPRLEWALAAYNAGGGNVNKWNRTSGEKPLDLWMEGVPFTETRGYVKHVMGNLFVYRQLYGQSGESK</sequence>
<evidence type="ECO:0000256" key="2">
    <source>
        <dbReference type="SAM" id="SignalP"/>
    </source>
</evidence>
<dbReference type="InterPro" id="IPR000189">
    <property type="entry name" value="Transglyc_AS"/>
</dbReference>
<organism evidence="4 5">
    <name type="scientific">Dethiosulfovibrio salsuginis</name>
    <dbReference type="NCBI Taxonomy" id="561720"/>
    <lineage>
        <taxon>Bacteria</taxon>
        <taxon>Thermotogati</taxon>
        <taxon>Synergistota</taxon>
        <taxon>Synergistia</taxon>
        <taxon>Synergistales</taxon>
        <taxon>Dethiosulfovibrionaceae</taxon>
        <taxon>Dethiosulfovibrio</taxon>
    </lineage>
</organism>
<accession>A0A1X7J6B0</accession>
<proteinExistence type="inferred from homology"/>
<feature type="domain" description="Transglycosylase SLT" evidence="3">
    <location>
        <begin position="503"/>
        <end position="608"/>
    </location>
</feature>
<dbReference type="InterPro" id="IPR023346">
    <property type="entry name" value="Lysozyme-like_dom_sf"/>
</dbReference>
<reference evidence="5" key="1">
    <citation type="submission" date="2017-04" db="EMBL/GenBank/DDBJ databases">
        <authorList>
            <person name="Varghese N."/>
            <person name="Submissions S."/>
        </authorList>
    </citation>
    <scope>NUCLEOTIDE SEQUENCE [LARGE SCALE GENOMIC DNA]</scope>
    <source>
        <strain evidence="5">USBA 82</strain>
    </source>
</reference>
<feature type="signal peptide" evidence="2">
    <location>
        <begin position="1"/>
        <end position="21"/>
    </location>
</feature>
<dbReference type="SUPFAM" id="SSF48452">
    <property type="entry name" value="TPR-like"/>
    <property type="match status" value="1"/>
</dbReference>
<dbReference type="GO" id="GO:0000270">
    <property type="term" value="P:peptidoglycan metabolic process"/>
    <property type="evidence" value="ECO:0007669"/>
    <property type="project" value="InterPro"/>
</dbReference>
<dbReference type="GO" id="GO:0008933">
    <property type="term" value="F:peptidoglycan lytic transglycosylase activity"/>
    <property type="evidence" value="ECO:0007669"/>
    <property type="project" value="InterPro"/>
</dbReference>
<dbReference type="GO" id="GO:0016020">
    <property type="term" value="C:membrane"/>
    <property type="evidence" value="ECO:0007669"/>
    <property type="project" value="InterPro"/>
</dbReference>
<dbReference type="PROSITE" id="PS00922">
    <property type="entry name" value="TRANSGLYCOSYLASE"/>
    <property type="match status" value="1"/>
</dbReference>
<dbReference type="InterPro" id="IPR011990">
    <property type="entry name" value="TPR-like_helical_dom_sf"/>
</dbReference>
<dbReference type="AlphaFoldDB" id="A0A1X7J6B0"/>
<dbReference type="Proteomes" id="UP000193355">
    <property type="component" value="Unassembled WGS sequence"/>
</dbReference>
<dbReference type="CDD" id="cd13401">
    <property type="entry name" value="Slt70-like"/>
    <property type="match status" value="1"/>
</dbReference>
<dbReference type="Pfam" id="PF01464">
    <property type="entry name" value="SLT"/>
    <property type="match status" value="1"/>
</dbReference>
<dbReference type="OrthoDB" id="9815002at2"/>
<dbReference type="SUPFAM" id="SSF53955">
    <property type="entry name" value="Lysozyme-like"/>
    <property type="match status" value="1"/>
</dbReference>
<dbReference type="PANTHER" id="PTHR37423:SF2">
    <property type="entry name" value="MEMBRANE-BOUND LYTIC MUREIN TRANSGLYCOSYLASE C"/>
    <property type="match status" value="1"/>
</dbReference>